<keyword evidence="1" id="KW-1133">Transmembrane helix</keyword>
<proteinExistence type="predicted"/>
<sequence>MYNLKQDPVFWSFFLTTSTVFIIGIVKIISKSKCKKCVICGVCEIERDIEIEERAEEFELSRNRIEPSNI</sequence>
<dbReference type="AlphaFoldDB" id="A0A6C0JLN8"/>
<reference evidence="2" key="1">
    <citation type="journal article" date="2020" name="Nature">
        <title>Giant virus diversity and host interactions through global metagenomics.</title>
        <authorList>
            <person name="Schulz F."/>
            <person name="Roux S."/>
            <person name="Paez-Espino D."/>
            <person name="Jungbluth S."/>
            <person name="Walsh D.A."/>
            <person name="Denef V.J."/>
            <person name="McMahon K.D."/>
            <person name="Konstantinidis K.T."/>
            <person name="Eloe-Fadrosh E.A."/>
            <person name="Kyrpides N.C."/>
            <person name="Woyke T."/>
        </authorList>
    </citation>
    <scope>NUCLEOTIDE SEQUENCE</scope>
    <source>
        <strain evidence="2">GVMAG-M-3300027736-24</strain>
    </source>
</reference>
<name>A0A6C0JLN8_9ZZZZ</name>
<feature type="transmembrane region" description="Helical" evidence="1">
    <location>
        <begin position="12"/>
        <end position="29"/>
    </location>
</feature>
<evidence type="ECO:0000313" key="2">
    <source>
        <dbReference type="EMBL" id="QHU05670.1"/>
    </source>
</evidence>
<organism evidence="2">
    <name type="scientific">viral metagenome</name>
    <dbReference type="NCBI Taxonomy" id="1070528"/>
    <lineage>
        <taxon>unclassified sequences</taxon>
        <taxon>metagenomes</taxon>
        <taxon>organismal metagenomes</taxon>
    </lineage>
</organism>
<keyword evidence="1" id="KW-0472">Membrane</keyword>
<keyword evidence="1" id="KW-0812">Transmembrane</keyword>
<evidence type="ECO:0000256" key="1">
    <source>
        <dbReference type="SAM" id="Phobius"/>
    </source>
</evidence>
<accession>A0A6C0JLN8</accession>
<protein>
    <submittedName>
        <fullName evidence="2">Uncharacterized protein</fullName>
    </submittedName>
</protein>
<dbReference type="EMBL" id="MN740417">
    <property type="protein sequence ID" value="QHU05670.1"/>
    <property type="molecule type" value="Genomic_DNA"/>
</dbReference>